<organism evidence="2 3">
    <name type="scientific">Syntrophobacter fumaroxidans (strain DSM 10017 / MPOB)</name>
    <dbReference type="NCBI Taxonomy" id="335543"/>
    <lineage>
        <taxon>Bacteria</taxon>
        <taxon>Pseudomonadati</taxon>
        <taxon>Thermodesulfobacteriota</taxon>
        <taxon>Syntrophobacteria</taxon>
        <taxon>Syntrophobacterales</taxon>
        <taxon>Syntrophobacteraceae</taxon>
        <taxon>Syntrophobacter</taxon>
    </lineage>
</organism>
<name>A0LEN1_SYNFM</name>
<evidence type="ECO:0000313" key="3">
    <source>
        <dbReference type="Proteomes" id="UP000001784"/>
    </source>
</evidence>
<sequence length="162" mass="18419">MERFLIALDCTPGPLRSVHYVNRVLRGAVDSGFVLFHVLPTASPNLLKRAEVQRLESLQEESPRLRGYFWKREDEERMDRTFREARQLLIEGGFAESGIVTHFALESDEIAQIIFDAAREMGCSTVVVGRRRLSRVKELLLGSVSNSLVKLARGISVWVVDY</sequence>
<dbReference type="Pfam" id="PF00582">
    <property type="entry name" value="Usp"/>
    <property type="match status" value="1"/>
</dbReference>
<dbReference type="InParanoid" id="A0LEN1"/>
<dbReference type="AlphaFoldDB" id="A0LEN1"/>
<dbReference type="SUPFAM" id="SSF52402">
    <property type="entry name" value="Adenine nucleotide alpha hydrolases-like"/>
    <property type="match status" value="1"/>
</dbReference>
<dbReference type="STRING" id="335543.Sfum_0181"/>
<dbReference type="KEGG" id="sfu:Sfum_0181"/>
<dbReference type="Gene3D" id="3.40.50.620">
    <property type="entry name" value="HUPs"/>
    <property type="match status" value="1"/>
</dbReference>
<evidence type="ECO:0000259" key="1">
    <source>
        <dbReference type="Pfam" id="PF00582"/>
    </source>
</evidence>
<dbReference type="InterPro" id="IPR006016">
    <property type="entry name" value="UspA"/>
</dbReference>
<dbReference type="CDD" id="cd00293">
    <property type="entry name" value="USP-like"/>
    <property type="match status" value="1"/>
</dbReference>
<dbReference type="RefSeq" id="WP_011697056.1">
    <property type="nucleotide sequence ID" value="NC_008554.1"/>
</dbReference>
<reference evidence="2 3" key="1">
    <citation type="submission" date="2006-10" db="EMBL/GenBank/DDBJ databases">
        <title>Complete sequence of Syntrophobacter fumaroxidans MPOB.</title>
        <authorList>
            <consortium name="US DOE Joint Genome Institute"/>
            <person name="Copeland A."/>
            <person name="Lucas S."/>
            <person name="Lapidus A."/>
            <person name="Barry K."/>
            <person name="Detter J.C."/>
            <person name="Glavina del Rio T."/>
            <person name="Hammon N."/>
            <person name="Israni S."/>
            <person name="Pitluck S."/>
            <person name="Goltsman E.G."/>
            <person name="Martinez M."/>
            <person name="Schmutz J."/>
            <person name="Larimer F."/>
            <person name="Land M."/>
            <person name="Hauser L."/>
            <person name="Kyrpides N."/>
            <person name="Kim E."/>
            <person name="Boone D.R."/>
            <person name="Brockman F."/>
            <person name="Culley D."/>
            <person name="Ferry J."/>
            <person name="Gunsalus R."/>
            <person name="McInerney M.J."/>
            <person name="Morrison M."/>
            <person name="Plugge C."/>
            <person name="Rohlin L."/>
            <person name="Scholten J."/>
            <person name="Sieber J."/>
            <person name="Stams A.J.M."/>
            <person name="Worm P."/>
            <person name="Henstra A.M."/>
            <person name="Richardson P."/>
        </authorList>
    </citation>
    <scope>NUCLEOTIDE SEQUENCE [LARGE SCALE GENOMIC DNA]</scope>
    <source>
        <strain evidence="3">DSM 10017 / MPOB</strain>
    </source>
</reference>
<dbReference type="eggNOG" id="COG0589">
    <property type="taxonomic scope" value="Bacteria"/>
</dbReference>
<gene>
    <name evidence="2" type="ordered locus">Sfum_0181</name>
</gene>
<dbReference type="HOGENOM" id="CLU_049301_16_2_7"/>
<protein>
    <submittedName>
        <fullName evidence="2">UspA domain protein</fullName>
    </submittedName>
</protein>
<keyword evidence="3" id="KW-1185">Reference proteome</keyword>
<dbReference type="Proteomes" id="UP000001784">
    <property type="component" value="Chromosome"/>
</dbReference>
<dbReference type="EMBL" id="CP000478">
    <property type="protein sequence ID" value="ABK15883.1"/>
    <property type="molecule type" value="Genomic_DNA"/>
</dbReference>
<evidence type="ECO:0000313" key="2">
    <source>
        <dbReference type="EMBL" id="ABK15883.1"/>
    </source>
</evidence>
<dbReference type="InterPro" id="IPR014729">
    <property type="entry name" value="Rossmann-like_a/b/a_fold"/>
</dbReference>
<feature type="domain" description="UspA" evidence="1">
    <location>
        <begin position="2"/>
        <end position="160"/>
    </location>
</feature>
<proteinExistence type="predicted"/>
<accession>A0LEN1</accession>